<dbReference type="EMBL" id="ML121557">
    <property type="protein sequence ID" value="RPB21802.1"/>
    <property type="molecule type" value="Genomic_DNA"/>
</dbReference>
<dbReference type="InterPro" id="IPR032675">
    <property type="entry name" value="LRR_dom_sf"/>
</dbReference>
<feature type="compositionally biased region" description="Low complexity" evidence="1">
    <location>
        <begin position="500"/>
        <end position="520"/>
    </location>
</feature>
<dbReference type="STRING" id="1051890.A0A3N4LK81"/>
<evidence type="ECO:0000313" key="3">
    <source>
        <dbReference type="Proteomes" id="UP000267821"/>
    </source>
</evidence>
<evidence type="ECO:0008006" key="4">
    <source>
        <dbReference type="Google" id="ProtNLM"/>
    </source>
</evidence>
<dbReference type="Gene3D" id="3.80.10.10">
    <property type="entry name" value="Ribonuclease Inhibitor"/>
    <property type="match status" value="1"/>
</dbReference>
<dbReference type="OrthoDB" id="3210378at2759"/>
<gene>
    <name evidence="2" type="ORF">L211DRAFT_851254</name>
</gene>
<accession>A0A3N4LK81</accession>
<feature type="compositionally biased region" description="Polar residues" evidence="1">
    <location>
        <begin position="43"/>
        <end position="62"/>
    </location>
</feature>
<organism evidence="2 3">
    <name type="scientific">Terfezia boudieri ATCC MYA-4762</name>
    <dbReference type="NCBI Taxonomy" id="1051890"/>
    <lineage>
        <taxon>Eukaryota</taxon>
        <taxon>Fungi</taxon>
        <taxon>Dikarya</taxon>
        <taxon>Ascomycota</taxon>
        <taxon>Pezizomycotina</taxon>
        <taxon>Pezizomycetes</taxon>
        <taxon>Pezizales</taxon>
        <taxon>Pezizaceae</taxon>
        <taxon>Terfezia</taxon>
    </lineage>
</organism>
<evidence type="ECO:0000256" key="1">
    <source>
        <dbReference type="SAM" id="MobiDB-lite"/>
    </source>
</evidence>
<dbReference type="AlphaFoldDB" id="A0A3N4LK81"/>
<feature type="region of interest" description="Disordered" evidence="1">
    <location>
        <begin position="30"/>
        <end position="62"/>
    </location>
</feature>
<evidence type="ECO:0000313" key="2">
    <source>
        <dbReference type="EMBL" id="RPB21802.1"/>
    </source>
</evidence>
<sequence>MESTILVPPMKRSHSLFRLFSRRNSVSVTTPDVLPGLRERTKSLSTKPSRQRTMSTASSSPLVPQEVHDNIIRFLRVSHENGKEATCSTCLSRDLSAYSLVSKSWHRAAMPHMYSKIWINGSESLSAVKKAKKKAKETSREVALLRTLTARPDYAALVKELKLPEYNRETTPEADVLKLLDRAAAIIRCTPNLERFLGPYSSVGGGWSNIVNKALSGCISLREQVLIFNEDKSERSKLERSREFASMHERWMNLETLVLRGCGREPDVDFVGAFVNLPNLKNLMISNFKLGESAALALQAIPDSVESLRLENLQGLTGRTLHAFAISRKTRGLGSLALVNIKMTRIQDLISLFRLPNLRSLTIADSTDVPYFDETEMTNDFVEQMSNSVFYSFSLESLHWDILVHPLMETALAKSISGGRLPGLRVLRAPSDRIGTLQAVCKPRESISLASDFIYESPTRAACSTTSSAQNAPSAMASRPPSRKSAFLSPGSAAPSPNVSRRSSIISQASSSPTSATSPSVATMKAFGKSKPEFQPFPRTLHAARLRAQKRIERARQDTLIQIMISEEGITKETISLRKFMGDVKSKVTYSLTPDPLGSVSGKDEDARVGGRECALVSFESDIVQGSWRREVDIGSGVGKEVCNGGWNLRANGKDGAVVRKDKKSLGKILHEERRKVEVAKVELGKLF</sequence>
<keyword evidence="3" id="KW-1185">Reference proteome</keyword>
<dbReference type="InParanoid" id="A0A3N4LK81"/>
<feature type="region of interest" description="Disordered" evidence="1">
    <location>
        <begin position="465"/>
        <end position="524"/>
    </location>
</feature>
<dbReference type="SUPFAM" id="SSF52047">
    <property type="entry name" value="RNI-like"/>
    <property type="match status" value="1"/>
</dbReference>
<protein>
    <recommendedName>
        <fullName evidence="4">RNI-like protein</fullName>
    </recommendedName>
</protein>
<proteinExistence type="predicted"/>
<dbReference type="Proteomes" id="UP000267821">
    <property type="component" value="Unassembled WGS sequence"/>
</dbReference>
<reference evidence="2 3" key="1">
    <citation type="journal article" date="2018" name="Nat. Ecol. Evol.">
        <title>Pezizomycetes genomes reveal the molecular basis of ectomycorrhizal truffle lifestyle.</title>
        <authorList>
            <person name="Murat C."/>
            <person name="Payen T."/>
            <person name="Noel B."/>
            <person name="Kuo A."/>
            <person name="Morin E."/>
            <person name="Chen J."/>
            <person name="Kohler A."/>
            <person name="Krizsan K."/>
            <person name="Balestrini R."/>
            <person name="Da Silva C."/>
            <person name="Montanini B."/>
            <person name="Hainaut M."/>
            <person name="Levati E."/>
            <person name="Barry K.W."/>
            <person name="Belfiori B."/>
            <person name="Cichocki N."/>
            <person name="Clum A."/>
            <person name="Dockter R.B."/>
            <person name="Fauchery L."/>
            <person name="Guy J."/>
            <person name="Iotti M."/>
            <person name="Le Tacon F."/>
            <person name="Lindquist E.A."/>
            <person name="Lipzen A."/>
            <person name="Malagnac F."/>
            <person name="Mello A."/>
            <person name="Molinier V."/>
            <person name="Miyauchi S."/>
            <person name="Poulain J."/>
            <person name="Riccioni C."/>
            <person name="Rubini A."/>
            <person name="Sitrit Y."/>
            <person name="Splivallo R."/>
            <person name="Traeger S."/>
            <person name="Wang M."/>
            <person name="Zifcakova L."/>
            <person name="Wipf D."/>
            <person name="Zambonelli A."/>
            <person name="Paolocci F."/>
            <person name="Nowrousian M."/>
            <person name="Ottonello S."/>
            <person name="Baldrian P."/>
            <person name="Spatafora J.W."/>
            <person name="Henrissat B."/>
            <person name="Nagy L.G."/>
            <person name="Aury J.M."/>
            <person name="Wincker P."/>
            <person name="Grigoriev I.V."/>
            <person name="Bonfante P."/>
            <person name="Martin F.M."/>
        </authorList>
    </citation>
    <scope>NUCLEOTIDE SEQUENCE [LARGE SCALE GENOMIC DNA]</scope>
    <source>
        <strain evidence="2 3">ATCC MYA-4762</strain>
    </source>
</reference>
<name>A0A3N4LK81_9PEZI</name>